<dbReference type="EMBL" id="CP000697">
    <property type="protein sequence ID" value="ABQ30753.1"/>
    <property type="molecule type" value="Genomic_DNA"/>
</dbReference>
<accession>A5FYS1</accession>
<organism evidence="2 3">
    <name type="scientific">Acidiphilium cryptum (strain JF-5)</name>
    <dbReference type="NCBI Taxonomy" id="349163"/>
    <lineage>
        <taxon>Bacteria</taxon>
        <taxon>Pseudomonadati</taxon>
        <taxon>Pseudomonadota</taxon>
        <taxon>Alphaproteobacteria</taxon>
        <taxon>Acetobacterales</taxon>
        <taxon>Acidocellaceae</taxon>
        <taxon>Acidiphilium</taxon>
    </lineage>
</organism>
<keyword evidence="1" id="KW-0732">Signal</keyword>
<dbReference type="KEGG" id="acr:Acry_1545"/>
<protein>
    <recommendedName>
        <fullName evidence="4">Glutelin</fullName>
    </recommendedName>
</protein>
<evidence type="ECO:0008006" key="4">
    <source>
        <dbReference type="Google" id="ProtNLM"/>
    </source>
</evidence>
<dbReference type="RefSeq" id="WP_011942323.1">
    <property type="nucleotide sequence ID" value="NC_009484.1"/>
</dbReference>
<sequence>MKRTSIIVGGAMAACVAFAATGVAHADWDGGPSFSIGIAGPPAYYAPPPPVYYAPPPPPRYYAPPPPPRYYAPPPPAYYAPSFPAGLSFGFSLPLGGDDDR</sequence>
<feature type="chain" id="PRO_5002683108" description="Glutelin" evidence="1">
    <location>
        <begin position="20"/>
        <end position="101"/>
    </location>
</feature>
<dbReference type="STRING" id="349163.Acry_1545"/>
<reference evidence="2 3" key="1">
    <citation type="submission" date="2007-05" db="EMBL/GenBank/DDBJ databases">
        <title>Complete sequence of chromosome of Acidiphilium cryptum JF-5.</title>
        <authorList>
            <consortium name="US DOE Joint Genome Institute"/>
            <person name="Copeland A."/>
            <person name="Lucas S."/>
            <person name="Lapidus A."/>
            <person name="Barry K."/>
            <person name="Detter J.C."/>
            <person name="Glavina del Rio T."/>
            <person name="Hammon N."/>
            <person name="Israni S."/>
            <person name="Dalin E."/>
            <person name="Tice H."/>
            <person name="Pitluck S."/>
            <person name="Sims D."/>
            <person name="Brettin T."/>
            <person name="Bruce D."/>
            <person name="Han C."/>
            <person name="Schmutz J."/>
            <person name="Larimer F."/>
            <person name="Land M."/>
            <person name="Hauser L."/>
            <person name="Kyrpides N."/>
            <person name="Kim E."/>
            <person name="Magnuson T."/>
            <person name="Richardson P."/>
        </authorList>
    </citation>
    <scope>NUCLEOTIDE SEQUENCE [LARGE SCALE GENOMIC DNA]</scope>
    <source>
        <strain evidence="2 3">JF-5</strain>
    </source>
</reference>
<name>A5FYS1_ACICJ</name>
<dbReference type="AlphaFoldDB" id="A5FYS1"/>
<keyword evidence="3" id="KW-1185">Reference proteome</keyword>
<evidence type="ECO:0000313" key="3">
    <source>
        <dbReference type="Proteomes" id="UP000000245"/>
    </source>
</evidence>
<dbReference type="HOGENOM" id="CLU_2299563_0_0_5"/>
<proteinExistence type="predicted"/>
<evidence type="ECO:0000313" key="2">
    <source>
        <dbReference type="EMBL" id="ABQ30753.1"/>
    </source>
</evidence>
<evidence type="ECO:0000256" key="1">
    <source>
        <dbReference type="SAM" id="SignalP"/>
    </source>
</evidence>
<feature type="signal peptide" evidence="1">
    <location>
        <begin position="1"/>
        <end position="19"/>
    </location>
</feature>
<dbReference type="PROSITE" id="PS51257">
    <property type="entry name" value="PROKAR_LIPOPROTEIN"/>
    <property type="match status" value="1"/>
</dbReference>
<gene>
    <name evidence="2" type="ordered locus">Acry_1545</name>
</gene>
<dbReference type="Proteomes" id="UP000000245">
    <property type="component" value="Chromosome"/>
</dbReference>